<name>A0ABM5LA79_DIAVI</name>
<reference evidence="1" key="1">
    <citation type="submission" date="2025-05" db="UniProtKB">
        <authorList>
            <consortium name="EnsemblMetazoa"/>
        </authorList>
    </citation>
    <scope>IDENTIFICATION</scope>
</reference>
<organism evidence="1 2">
    <name type="scientific">Diabrotica virgifera virgifera</name>
    <name type="common">western corn rootworm</name>
    <dbReference type="NCBI Taxonomy" id="50390"/>
    <lineage>
        <taxon>Eukaryota</taxon>
        <taxon>Metazoa</taxon>
        <taxon>Ecdysozoa</taxon>
        <taxon>Arthropoda</taxon>
        <taxon>Hexapoda</taxon>
        <taxon>Insecta</taxon>
        <taxon>Pterygota</taxon>
        <taxon>Neoptera</taxon>
        <taxon>Endopterygota</taxon>
        <taxon>Coleoptera</taxon>
        <taxon>Polyphaga</taxon>
        <taxon>Cucujiformia</taxon>
        <taxon>Chrysomeloidea</taxon>
        <taxon>Chrysomelidae</taxon>
        <taxon>Galerucinae</taxon>
        <taxon>Diabroticina</taxon>
        <taxon>Diabroticites</taxon>
        <taxon>Diabrotica</taxon>
    </lineage>
</organism>
<accession>A0ABM5LA79</accession>
<evidence type="ECO:0000313" key="1">
    <source>
        <dbReference type="EnsemblMetazoa" id="XP_050519342.1"/>
    </source>
</evidence>
<dbReference type="Proteomes" id="UP001652700">
    <property type="component" value="Unplaced"/>
</dbReference>
<evidence type="ECO:0000313" key="2">
    <source>
        <dbReference type="Proteomes" id="UP001652700"/>
    </source>
</evidence>
<protein>
    <submittedName>
        <fullName evidence="1">Uncharacterized protein</fullName>
    </submittedName>
</protein>
<proteinExistence type="predicted"/>
<sequence>MLPSAPLAYPVIEGVDDDELENSSKFSILSNILLENEEILENEENNEKVENAEGAKNNELDERIGYVVDETLADELDHKPLNLKNKKQQQKVQKKNKTKKTKIYSWTEEPFSYPVDIEEDNFQVPDEILSPIDYFKMFFDDINF</sequence>
<keyword evidence="2" id="KW-1185">Reference proteome</keyword>
<dbReference type="RefSeq" id="XP_050519342.1">
    <property type="nucleotide sequence ID" value="XM_050663385.1"/>
</dbReference>
<dbReference type="GeneID" id="114339288"/>
<dbReference type="EnsemblMetazoa" id="XM_050663385.1">
    <property type="protein sequence ID" value="XP_050519342.1"/>
    <property type="gene ID" value="LOC114339288"/>
</dbReference>